<protein>
    <recommendedName>
        <fullName evidence="3">Pyridine nucleotide-disulfide oxidoreductase domain-containing protein 2</fullName>
    </recommendedName>
</protein>
<dbReference type="InterPro" id="IPR036188">
    <property type="entry name" value="FAD/NAD-bd_sf"/>
</dbReference>
<feature type="domain" description="Amine oxidase" evidence="4">
    <location>
        <begin position="15"/>
        <end position="494"/>
    </location>
</feature>
<evidence type="ECO:0000259" key="4">
    <source>
        <dbReference type="Pfam" id="PF01593"/>
    </source>
</evidence>
<evidence type="ECO:0000313" key="5">
    <source>
        <dbReference type="EMBL" id="QBF47301.1"/>
    </source>
</evidence>
<dbReference type="OrthoDB" id="833207at2"/>
<organism evidence="5 6">
    <name type="scientific">Janibacter limosus</name>
    <dbReference type="NCBI Taxonomy" id="53458"/>
    <lineage>
        <taxon>Bacteria</taxon>
        <taxon>Bacillati</taxon>
        <taxon>Actinomycetota</taxon>
        <taxon>Actinomycetes</taxon>
        <taxon>Micrococcales</taxon>
        <taxon>Intrasporangiaceae</taxon>
        <taxon>Janibacter</taxon>
    </lineage>
</organism>
<dbReference type="STRING" id="1216970.GCA_001570985_03215"/>
<reference evidence="5 6" key="1">
    <citation type="submission" date="2019-02" db="EMBL/GenBank/DDBJ databases">
        <title>Genomic data mining of an Antarctic deep-sea actinobacterium, Janibacterlimosus P3-3-X1.</title>
        <authorList>
            <person name="Liao L."/>
            <person name="Chen B."/>
        </authorList>
    </citation>
    <scope>NUCLEOTIDE SEQUENCE [LARGE SCALE GENOMIC DNA]</scope>
    <source>
        <strain evidence="5 6">P3-3-X1</strain>
    </source>
</reference>
<dbReference type="AlphaFoldDB" id="A0A4P6MU70"/>
<dbReference type="RefSeq" id="WP_130630492.1">
    <property type="nucleotide sequence ID" value="NZ_CP036164.1"/>
</dbReference>
<keyword evidence="6" id="KW-1185">Reference proteome</keyword>
<name>A0A4P6MU70_9MICO</name>
<dbReference type="SUPFAM" id="SSF51905">
    <property type="entry name" value="FAD/NAD(P)-binding domain"/>
    <property type="match status" value="1"/>
</dbReference>
<evidence type="ECO:0000256" key="3">
    <source>
        <dbReference type="ARBA" id="ARBA00040298"/>
    </source>
</evidence>
<dbReference type="Pfam" id="PF01593">
    <property type="entry name" value="Amino_oxidase"/>
    <property type="match status" value="1"/>
</dbReference>
<proteinExistence type="predicted"/>
<dbReference type="Proteomes" id="UP000290408">
    <property type="component" value="Chromosome"/>
</dbReference>
<dbReference type="PANTHER" id="PTHR10668">
    <property type="entry name" value="PHYTOENE DEHYDROGENASE"/>
    <property type="match status" value="1"/>
</dbReference>
<dbReference type="PANTHER" id="PTHR10668:SF105">
    <property type="entry name" value="DEHYDROGENASE-RELATED"/>
    <property type="match status" value="1"/>
</dbReference>
<dbReference type="EMBL" id="CP036164">
    <property type="protein sequence ID" value="QBF47301.1"/>
    <property type="molecule type" value="Genomic_DNA"/>
</dbReference>
<dbReference type="GO" id="GO:0016491">
    <property type="term" value="F:oxidoreductase activity"/>
    <property type="evidence" value="ECO:0007669"/>
    <property type="project" value="InterPro"/>
</dbReference>
<accession>A0A4P6MU70</accession>
<sequence length="528" mass="55809">MESVDAVVVGAGHHGLVTAAYLADAGWDVLVVEERERVGGAVASRSSDGWIEDEFSACHPLAMASPVLRELDLESHGLQWANAVRPLAHVAGPGEGGVPLDIDAEATAAGLDREHAGDGEAWLRMVAQWDRVRDPLLAALLTRWPPVKDAARVLARLGLREAPDLARLAVLPVTRLAAEGFGGSGAGQLLAGNAMHADIPPTSAGSGLYGWLMTMLCQDVGFPSPRGGTRALADALRRRAESAGARVETGTAVSRVVVSSGRVHGVELADGRRIRASRAVVADTSAQALYESLLDPAAVPEGLRRRMQHFEWDLPTLKLNLRLDAPMPWTAPAARGAGVVHVGHDVPGLVRWSADLESDVVPERPFALVGQMSTIDPSRSPAGTEALWLYTHLPRGRHDDPAAVDQVVAGCEDLLESLAPGWSGHEVGRWVQSPQDLQAADANLGHGAVGGGTQQLFQQAIWRPVTGLGGPRTHVAGLYLGSAATHPGGGVHGGCGYLAARAALQDARWWGRPRQQLLVTTLQRMHDS</sequence>
<dbReference type="InterPro" id="IPR002937">
    <property type="entry name" value="Amino_oxidase"/>
</dbReference>
<dbReference type="Gene3D" id="3.50.50.60">
    <property type="entry name" value="FAD/NAD(P)-binding domain"/>
    <property type="match status" value="2"/>
</dbReference>
<evidence type="ECO:0000313" key="6">
    <source>
        <dbReference type="Proteomes" id="UP000290408"/>
    </source>
</evidence>
<dbReference type="KEGG" id="jli:EXU32_14230"/>
<comment type="subunit">
    <text evidence="2">Interacts with COX5B; this interaction may contribute to localize PYROXD2 to the inner face of the inner mitochondrial membrane.</text>
</comment>
<evidence type="ECO:0000256" key="1">
    <source>
        <dbReference type="ARBA" id="ARBA00037217"/>
    </source>
</evidence>
<comment type="function">
    <text evidence="1">Probable oxidoreductase that may play a role as regulator of mitochondrial function.</text>
</comment>
<evidence type="ECO:0000256" key="2">
    <source>
        <dbReference type="ARBA" id="ARBA00038825"/>
    </source>
</evidence>
<gene>
    <name evidence="5" type="ORF">EXU32_14230</name>
</gene>